<dbReference type="GO" id="GO:0061631">
    <property type="term" value="F:ubiquitin conjugating enzyme activity"/>
    <property type="evidence" value="ECO:0007669"/>
    <property type="project" value="UniProtKB-EC"/>
</dbReference>
<keyword evidence="4 13" id="KW-0812">Transmembrane</keyword>
<dbReference type="FunFam" id="3.10.110.10:FF:000023">
    <property type="entry name" value="Ubiquitin-conjugating enzyme E2 J2"/>
    <property type="match status" value="1"/>
</dbReference>
<organism evidence="15 16">
    <name type="scientific">Dissophora globulifera</name>
    <dbReference type="NCBI Taxonomy" id="979702"/>
    <lineage>
        <taxon>Eukaryota</taxon>
        <taxon>Fungi</taxon>
        <taxon>Fungi incertae sedis</taxon>
        <taxon>Mucoromycota</taxon>
        <taxon>Mortierellomycotina</taxon>
        <taxon>Mortierellomycetes</taxon>
        <taxon>Mortierellales</taxon>
        <taxon>Mortierellaceae</taxon>
        <taxon>Dissophora</taxon>
    </lineage>
</organism>
<dbReference type="EMBL" id="JAAAIP010000173">
    <property type="protein sequence ID" value="KAG0323836.1"/>
    <property type="molecule type" value="Genomic_DNA"/>
</dbReference>
<evidence type="ECO:0000256" key="13">
    <source>
        <dbReference type="SAM" id="Phobius"/>
    </source>
</evidence>
<dbReference type="InterPro" id="IPR016135">
    <property type="entry name" value="UBQ-conjugating_enzyme/RWD"/>
</dbReference>
<keyword evidence="8" id="KW-0067">ATP-binding</keyword>
<keyword evidence="7" id="KW-0256">Endoplasmic reticulum</keyword>
<sequence length="290" mass="31286">MATKGAYKRLTKEYINIQKSPPAYLFARPLESNILEWHYVLKGPPETPYHGGEYHGKLVFPADYPFKPPSIRMTTPNGRFMVDTRLCLSMSDFHPGTWNPSWSVSTILNGLLSFMSQEESTTGSITTSHYEKTVLALRSHTFNMANPKFRELFPELVAAQQVPFHIAFPNAPMTESPPAPTPAIALPTGMIQRKSASIQSVLAGAGAGAQNGQGAAATAGAVAGGINNNSHHNNAMAAGAAGAAARRPSLFSMSHWHKWLAFFLVFAYLVIAKSITRATASASSFSESSS</sequence>
<evidence type="ECO:0000256" key="11">
    <source>
        <dbReference type="ARBA" id="ARBA00039885"/>
    </source>
</evidence>
<evidence type="ECO:0000313" key="15">
    <source>
        <dbReference type="EMBL" id="KAG0323836.1"/>
    </source>
</evidence>
<evidence type="ECO:0000256" key="12">
    <source>
        <dbReference type="ARBA" id="ARBA00042181"/>
    </source>
</evidence>
<evidence type="ECO:0000256" key="4">
    <source>
        <dbReference type="ARBA" id="ARBA00022692"/>
    </source>
</evidence>
<keyword evidence="10 13" id="KW-0472">Membrane</keyword>
<evidence type="ECO:0000256" key="2">
    <source>
        <dbReference type="ARBA" id="ARBA00012486"/>
    </source>
</evidence>
<dbReference type="OrthoDB" id="1158011at2759"/>
<dbReference type="PROSITE" id="PS50127">
    <property type="entry name" value="UBC_2"/>
    <property type="match status" value="1"/>
</dbReference>
<comment type="subcellular location">
    <subcellularLocation>
        <location evidence="1">Endoplasmic reticulum membrane</location>
    </subcellularLocation>
</comment>
<evidence type="ECO:0000256" key="5">
    <source>
        <dbReference type="ARBA" id="ARBA00022741"/>
    </source>
</evidence>
<keyword evidence="3" id="KW-0808">Transferase</keyword>
<evidence type="ECO:0000256" key="3">
    <source>
        <dbReference type="ARBA" id="ARBA00022679"/>
    </source>
</evidence>
<reference evidence="15" key="1">
    <citation type="journal article" date="2020" name="Fungal Divers.">
        <title>Resolving the Mortierellaceae phylogeny through synthesis of multi-gene phylogenetics and phylogenomics.</title>
        <authorList>
            <person name="Vandepol N."/>
            <person name="Liber J."/>
            <person name="Desiro A."/>
            <person name="Na H."/>
            <person name="Kennedy M."/>
            <person name="Barry K."/>
            <person name="Grigoriev I.V."/>
            <person name="Miller A.N."/>
            <person name="O'Donnell K."/>
            <person name="Stajich J.E."/>
            <person name="Bonito G."/>
        </authorList>
    </citation>
    <scope>NUCLEOTIDE SEQUENCE</scope>
    <source>
        <strain evidence="15">REB-010B</strain>
    </source>
</reference>
<name>A0A9P6RMR8_9FUNG</name>
<feature type="domain" description="UBC core" evidence="14">
    <location>
        <begin position="5"/>
        <end position="162"/>
    </location>
</feature>
<gene>
    <name evidence="15" type="primary">UBC6</name>
    <name evidence="15" type="ORF">BGZ99_002453</name>
</gene>
<evidence type="ECO:0000256" key="6">
    <source>
        <dbReference type="ARBA" id="ARBA00022786"/>
    </source>
</evidence>
<dbReference type="InterPro" id="IPR050113">
    <property type="entry name" value="Ub_conjugating_enzyme"/>
</dbReference>
<dbReference type="GO" id="GO:0005524">
    <property type="term" value="F:ATP binding"/>
    <property type="evidence" value="ECO:0007669"/>
    <property type="project" value="UniProtKB-KW"/>
</dbReference>
<keyword evidence="6" id="KW-0833">Ubl conjugation pathway</keyword>
<evidence type="ECO:0000256" key="8">
    <source>
        <dbReference type="ARBA" id="ARBA00022840"/>
    </source>
</evidence>
<evidence type="ECO:0000313" key="16">
    <source>
        <dbReference type="Proteomes" id="UP000738325"/>
    </source>
</evidence>
<dbReference type="Gene3D" id="3.10.110.10">
    <property type="entry name" value="Ubiquitin Conjugating Enzyme"/>
    <property type="match status" value="1"/>
</dbReference>
<proteinExistence type="predicted"/>
<protein>
    <recommendedName>
        <fullName evidence="11">Ubiquitin-conjugating enzyme E2 6</fullName>
        <ecNumber evidence="2">2.3.2.23</ecNumber>
    </recommendedName>
    <alternativeName>
        <fullName evidence="12">E2 ubiquitin-conjugating enzyme 6</fullName>
    </alternativeName>
</protein>
<dbReference type="EC" id="2.3.2.23" evidence="2"/>
<dbReference type="Proteomes" id="UP000738325">
    <property type="component" value="Unassembled WGS sequence"/>
</dbReference>
<feature type="transmembrane region" description="Helical" evidence="13">
    <location>
        <begin position="256"/>
        <end position="275"/>
    </location>
</feature>
<accession>A0A9P6RMR8</accession>
<dbReference type="AlphaFoldDB" id="A0A9P6RMR8"/>
<evidence type="ECO:0000256" key="10">
    <source>
        <dbReference type="ARBA" id="ARBA00023136"/>
    </source>
</evidence>
<dbReference type="SUPFAM" id="SSF54495">
    <property type="entry name" value="UBC-like"/>
    <property type="match status" value="1"/>
</dbReference>
<evidence type="ECO:0000256" key="7">
    <source>
        <dbReference type="ARBA" id="ARBA00022824"/>
    </source>
</evidence>
<evidence type="ECO:0000259" key="14">
    <source>
        <dbReference type="PROSITE" id="PS50127"/>
    </source>
</evidence>
<evidence type="ECO:0000256" key="1">
    <source>
        <dbReference type="ARBA" id="ARBA00004586"/>
    </source>
</evidence>
<dbReference type="SMART" id="SM00212">
    <property type="entry name" value="UBCc"/>
    <property type="match status" value="1"/>
</dbReference>
<dbReference type="InterPro" id="IPR000608">
    <property type="entry name" value="UBC"/>
</dbReference>
<keyword evidence="5" id="KW-0547">Nucleotide-binding</keyword>
<keyword evidence="9 13" id="KW-1133">Transmembrane helix</keyword>
<dbReference type="GO" id="GO:0005789">
    <property type="term" value="C:endoplasmic reticulum membrane"/>
    <property type="evidence" value="ECO:0007669"/>
    <property type="project" value="UniProtKB-SubCell"/>
</dbReference>
<keyword evidence="16" id="KW-1185">Reference proteome</keyword>
<dbReference type="CDD" id="cd23799">
    <property type="entry name" value="UBCc_UBE2J"/>
    <property type="match status" value="1"/>
</dbReference>
<comment type="caution">
    <text evidence="15">The sequence shown here is derived from an EMBL/GenBank/DDBJ whole genome shotgun (WGS) entry which is preliminary data.</text>
</comment>
<evidence type="ECO:0000256" key="9">
    <source>
        <dbReference type="ARBA" id="ARBA00022989"/>
    </source>
</evidence>
<dbReference type="PANTHER" id="PTHR24067">
    <property type="entry name" value="UBIQUITIN-CONJUGATING ENZYME E2"/>
    <property type="match status" value="1"/>
</dbReference>
<dbReference type="Pfam" id="PF00179">
    <property type="entry name" value="UQ_con"/>
    <property type="match status" value="1"/>
</dbReference>